<feature type="region of interest" description="Disordered" evidence="1">
    <location>
        <begin position="89"/>
        <end position="110"/>
    </location>
</feature>
<keyword evidence="2" id="KW-0472">Membrane</keyword>
<feature type="transmembrane region" description="Helical" evidence="2">
    <location>
        <begin position="252"/>
        <end position="273"/>
    </location>
</feature>
<dbReference type="EMBL" id="SUMD01000001">
    <property type="protein sequence ID" value="TJZ81615.1"/>
    <property type="molecule type" value="Genomic_DNA"/>
</dbReference>
<evidence type="ECO:0000313" key="5">
    <source>
        <dbReference type="EMBL" id="TJZ81615.1"/>
    </source>
</evidence>
<dbReference type="PROSITE" id="PS51257">
    <property type="entry name" value="PROKAR_LIPOPROTEIN"/>
    <property type="match status" value="1"/>
</dbReference>
<organism evidence="5 6">
    <name type="scientific">Rhodococcus oryzae</name>
    <dbReference type="NCBI Taxonomy" id="2571143"/>
    <lineage>
        <taxon>Bacteria</taxon>
        <taxon>Bacillati</taxon>
        <taxon>Actinomycetota</taxon>
        <taxon>Actinomycetes</taxon>
        <taxon>Mycobacteriales</taxon>
        <taxon>Nocardiaceae</taxon>
        <taxon>Rhodococcus</taxon>
    </lineage>
</organism>
<comment type="caution">
    <text evidence="5">The sequence shown here is derived from an EMBL/GenBank/DDBJ whole genome shotgun (WGS) entry which is preliminary data.</text>
</comment>
<feature type="compositionally biased region" description="Low complexity" evidence="1">
    <location>
        <begin position="20"/>
        <end position="34"/>
    </location>
</feature>
<keyword evidence="6" id="KW-1185">Reference proteome</keyword>
<name>A0ABY2RT17_9NOCA</name>
<feature type="domain" description="DUF4349" evidence="4">
    <location>
        <begin position="60"/>
        <end position="265"/>
    </location>
</feature>
<dbReference type="RefSeq" id="WP_136906963.1">
    <property type="nucleotide sequence ID" value="NZ_SUMD01000001.1"/>
</dbReference>
<sequence length="276" mass="28740">MKAPALATILILTALLAGCSGGEPEQSQSESQSSLTAGADAGIAPDAKLAPAPAEGLAERQEVTTGTVSLIATDPIDAGRTVVRIVEDAGGRVDDRTERPRTDDTEPSSSLTVRIPADRLTATLDEISDLGEVTGVSVSKSDVTMQTQDLDARIGALQASVTRLQGLIATAANTADLIEAENALSERQAELDSLVAQRRALADQVELATISIDITTDGPDSADPDSFWDGVVAGWHALLSALHGLIVFLGRAVPWVGFGALVVLVGYAVVRLVRRR</sequence>
<keyword evidence="2" id="KW-1133">Transmembrane helix</keyword>
<keyword evidence="2" id="KW-0812">Transmembrane</keyword>
<feature type="compositionally biased region" description="Basic and acidic residues" evidence="1">
    <location>
        <begin position="89"/>
        <end position="104"/>
    </location>
</feature>
<evidence type="ECO:0000259" key="4">
    <source>
        <dbReference type="Pfam" id="PF14257"/>
    </source>
</evidence>
<evidence type="ECO:0000256" key="3">
    <source>
        <dbReference type="SAM" id="SignalP"/>
    </source>
</evidence>
<feature type="signal peptide" evidence="3">
    <location>
        <begin position="1"/>
        <end position="17"/>
    </location>
</feature>
<protein>
    <submittedName>
        <fullName evidence="5">DUF4349 domain-containing protein</fullName>
    </submittedName>
</protein>
<evidence type="ECO:0000256" key="2">
    <source>
        <dbReference type="SAM" id="Phobius"/>
    </source>
</evidence>
<evidence type="ECO:0000256" key="1">
    <source>
        <dbReference type="SAM" id="MobiDB-lite"/>
    </source>
</evidence>
<keyword evidence="3" id="KW-0732">Signal</keyword>
<evidence type="ECO:0000313" key="6">
    <source>
        <dbReference type="Proteomes" id="UP000305109"/>
    </source>
</evidence>
<feature type="chain" id="PRO_5045109847" evidence="3">
    <location>
        <begin position="18"/>
        <end position="276"/>
    </location>
</feature>
<accession>A0ABY2RT17</accession>
<proteinExistence type="predicted"/>
<dbReference type="Proteomes" id="UP000305109">
    <property type="component" value="Unassembled WGS sequence"/>
</dbReference>
<feature type="region of interest" description="Disordered" evidence="1">
    <location>
        <begin position="20"/>
        <end position="62"/>
    </location>
</feature>
<gene>
    <name evidence="5" type="ORF">FCG67_03090</name>
</gene>
<dbReference type="InterPro" id="IPR025645">
    <property type="entry name" value="DUF4349"/>
</dbReference>
<dbReference type="Pfam" id="PF14257">
    <property type="entry name" value="DUF4349"/>
    <property type="match status" value="1"/>
</dbReference>
<reference evidence="5 6" key="1">
    <citation type="submission" date="2019-04" db="EMBL/GenBank/DDBJ databases">
        <title>Rhodococcus oryzae sp. nov., a novel actinomycete isolated from rhizosphere soil of rice (Oryza sativa L.).</title>
        <authorList>
            <person name="Li C."/>
        </authorList>
    </citation>
    <scope>NUCLEOTIDE SEQUENCE [LARGE SCALE GENOMIC DNA]</scope>
    <source>
        <strain evidence="5 6">NEAU-CX67</strain>
    </source>
</reference>